<dbReference type="AlphaFoldDB" id="A0A5J5EHV2"/>
<dbReference type="EMBL" id="VXIS01000308">
    <property type="protein sequence ID" value="KAA8894814.1"/>
    <property type="molecule type" value="Genomic_DNA"/>
</dbReference>
<accession>A0A5J5EHV2</accession>
<feature type="region of interest" description="Disordered" evidence="1">
    <location>
        <begin position="125"/>
        <end position="145"/>
    </location>
</feature>
<evidence type="ECO:0000313" key="3">
    <source>
        <dbReference type="Proteomes" id="UP000326924"/>
    </source>
</evidence>
<dbReference type="InParanoid" id="A0A5J5EHV2"/>
<protein>
    <submittedName>
        <fullName evidence="2">Uncharacterized protein</fullName>
    </submittedName>
</protein>
<name>A0A5J5EHV2_9PEZI</name>
<feature type="compositionally biased region" description="Basic and acidic residues" evidence="1">
    <location>
        <begin position="22"/>
        <end position="33"/>
    </location>
</feature>
<gene>
    <name evidence="2" type="ORF">FN846DRAFT_894730</name>
</gene>
<sequence>MASSVEGGEMEKTGVANGKAISAEHRQQNRPDFAENTAGLSEERDASAEKEKKAAFGVDKVEAKRQERHSYGEEKNDTGCTDERWDPIRMTNSEMIGTHVDFSKNDRESSDYKIPWHNRMEFTTTDDGDSGFNDESLASDGEHTVDAGQVGNSHCLDRGSHDSCDYPCVYGYDAESNGDQGFLGSQLHRTATDNVIGERRRSGAIHEGLQQFDRALGSLNMRIYCDGFAKQA</sequence>
<keyword evidence="3" id="KW-1185">Reference proteome</keyword>
<feature type="region of interest" description="Disordered" evidence="1">
    <location>
        <begin position="1"/>
        <end position="85"/>
    </location>
</feature>
<comment type="caution">
    <text evidence="2">The sequence shown here is derived from an EMBL/GenBank/DDBJ whole genome shotgun (WGS) entry which is preliminary data.</text>
</comment>
<feature type="compositionally biased region" description="Basic and acidic residues" evidence="1">
    <location>
        <begin position="41"/>
        <end position="85"/>
    </location>
</feature>
<organism evidence="2 3">
    <name type="scientific">Sphaerosporella brunnea</name>
    <dbReference type="NCBI Taxonomy" id="1250544"/>
    <lineage>
        <taxon>Eukaryota</taxon>
        <taxon>Fungi</taxon>
        <taxon>Dikarya</taxon>
        <taxon>Ascomycota</taxon>
        <taxon>Pezizomycotina</taxon>
        <taxon>Pezizomycetes</taxon>
        <taxon>Pezizales</taxon>
        <taxon>Pyronemataceae</taxon>
        <taxon>Sphaerosporella</taxon>
    </lineage>
</organism>
<dbReference type="Proteomes" id="UP000326924">
    <property type="component" value="Unassembled WGS sequence"/>
</dbReference>
<evidence type="ECO:0000313" key="2">
    <source>
        <dbReference type="EMBL" id="KAA8894814.1"/>
    </source>
</evidence>
<proteinExistence type="predicted"/>
<reference evidence="2 3" key="1">
    <citation type="submission" date="2019-09" db="EMBL/GenBank/DDBJ databases">
        <title>Draft genome of the ectomycorrhizal ascomycete Sphaerosporella brunnea.</title>
        <authorList>
            <consortium name="DOE Joint Genome Institute"/>
            <person name="Benucci G.M."/>
            <person name="Marozzi G."/>
            <person name="Antonielli L."/>
            <person name="Sanchez S."/>
            <person name="Marco P."/>
            <person name="Wang X."/>
            <person name="Falini L.B."/>
            <person name="Barry K."/>
            <person name="Haridas S."/>
            <person name="Lipzen A."/>
            <person name="Labutti K."/>
            <person name="Grigoriev I.V."/>
            <person name="Murat C."/>
            <person name="Martin F."/>
            <person name="Albertini E."/>
            <person name="Donnini D."/>
            <person name="Bonito G."/>
        </authorList>
    </citation>
    <scope>NUCLEOTIDE SEQUENCE [LARGE SCALE GENOMIC DNA]</scope>
    <source>
        <strain evidence="2 3">Sb_GMNB300</strain>
    </source>
</reference>
<evidence type="ECO:0000256" key="1">
    <source>
        <dbReference type="SAM" id="MobiDB-lite"/>
    </source>
</evidence>